<reference evidence="1" key="1">
    <citation type="submission" date="2022-03" db="EMBL/GenBank/DDBJ databases">
        <authorList>
            <person name="Sayadi A."/>
        </authorList>
    </citation>
    <scope>NUCLEOTIDE SEQUENCE</scope>
</reference>
<dbReference type="OrthoDB" id="6793787at2759"/>
<proteinExistence type="predicted"/>
<gene>
    <name evidence="1" type="ORF">ACAOBT_LOCUS36081</name>
</gene>
<evidence type="ECO:0000313" key="1">
    <source>
        <dbReference type="EMBL" id="CAH2017533.1"/>
    </source>
</evidence>
<protein>
    <submittedName>
        <fullName evidence="1">Uncharacterized protein</fullName>
    </submittedName>
</protein>
<name>A0A9P0QD49_ACAOB</name>
<comment type="caution">
    <text evidence="1">The sequence shown here is derived from an EMBL/GenBank/DDBJ whole genome shotgun (WGS) entry which is preliminary data.</text>
</comment>
<dbReference type="EMBL" id="CAKOFQ010009321">
    <property type="protein sequence ID" value="CAH2017533.1"/>
    <property type="molecule type" value="Genomic_DNA"/>
</dbReference>
<evidence type="ECO:0000313" key="2">
    <source>
        <dbReference type="Proteomes" id="UP001152888"/>
    </source>
</evidence>
<dbReference type="AlphaFoldDB" id="A0A9P0QD49"/>
<sequence length="67" mass="7971">MTQNNKINVSLYNNFVRYHKRSNIEKMSNKQFSRFVKNYLLKNCFYTVSEYLSAVSEYLSACDPSDQ</sequence>
<organism evidence="1 2">
    <name type="scientific">Acanthoscelides obtectus</name>
    <name type="common">Bean weevil</name>
    <name type="synonym">Bruchus obtectus</name>
    <dbReference type="NCBI Taxonomy" id="200917"/>
    <lineage>
        <taxon>Eukaryota</taxon>
        <taxon>Metazoa</taxon>
        <taxon>Ecdysozoa</taxon>
        <taxon>Arthropoda</taxon>
        <taxon>Hexapoda</taxon>
        <taxon>Insecta</taxon>
        <taxon>Pterygota</taxon>
        <taxon>Neoptera</taxon>
        <taxon>Endopterygota</taxon>
        <taxon>Coleoptera</taxon>
        <taxon>Polyphaga</taxon>
        <taxon>Cucujiformia</taxon>
        <taxon>Chrysomeloidea</taxon>
        <taxon>Chrysomelidae</taxon>
        <taxon>Bruchinae</taxon>
        <taxon>Bruchini</taxon>
        <taxon>Acanthoscelides</taxon>
    </lineage>
</organism>
<dbReference type="Proteomes" id="UP001152888">
    <property type="component" value="Unassembled WGS sequence"/>
</dbReference>
<accession>A0A9P0QD49</accession>
<keyword evidence="2" id="KW-1185">Reference proteome</keyword>